<proteinExistence type="predicted"/>
<keyword evidence="1" id="KW-0472">Membrane</keyword>
<dbReference type="CDD" id="cd01949">
    <property type="entry name" value="GGDEF"/>
    <property type="match status" value="1"/>
</dbReference>
<sequence length="611" mass="70920">MFSVLAALSMIARIFELNFSYGISFAFGNVFTIIILSYYGKFKALSVAVVSNVLDICFFNGSIYTVFFTFEILVLSIFWKNKIRKLLFIDILYWIMVGIPFSFLIYYLNNRTFGLEVYLLVINNWICGNINVLIADLIISYVPIQLILGRKEKILTDLNRLMFHLTIAAVIGPFLVYIMIDGWLTQDRVSSEISQILNTSRLNIIDQINSWDTNDLRKIRLRSPVHLKDLKEIIASNPLNDKVEVFVVDRKNSLYSANRNLEKPNMIYDWKDGGNIINVSDNIYCWMPESKRLGFDIKKWSKAFYIMVYQFEDIDLQLQIKVPLSNYTVSIWENYRNKFHILIVFCFISIFISIMMGRVLSRDLSKLTQSTTDLPDKLKRQEIIEWPDTSMVQVNNLVSNFKVMSNNLVTLFNDINIMNDKLLSQTIELENSREEMKRLAYNDALTGLPNRYYFTNYLEELLSSGYERKIAVMFIDLNRFKHINDKLGHDIGDMLLKEVANRFKYVLGHDDFVARLGGDEFVIILRDIDYEKASVTAEQINNVLCETVIVLQKDKKYELNISGSIGISLYPDDAVDKTTLLKMADMAMYASKETGEKEFKFYSDLNKIVLS</sequence>
<dbReference type="STRING" id="398512.Bccel_0685"/>
<dbReference type="eggNOG" id="COG5001">
    <property type="taxonomic scope" value="Bacteria"/>
</dbReference>
<dbReference type="SUPFAM" id="SSF55073">
    <property type="entry name" value="Nucleotide cyclase"/>
    <property type="match status" value="1"/>
</dbReference>
<dbReference type="Proteomes" id="UP000036923">
    <property type="component" value="Unassembled WGS sequence"/>
</dbReference>
<dbReference type="AlphaFoldDB" id="A0A0L6JI80"/>
<dbReference type="PATRIC" id="fig|398512.5.peg.710"/>
<keyword evidence="4" id="KW-1185">Reference proteome</keyword>
<dbReference type="PANTHER" id="PTHR46663:SF2">
    <property type="entry name" value="GGDEF DOMAIN-CONTAINING PROTEIN"/>
    <property type="match status" value="1"/>
</dbReference>
<evidence type="ECO:0000313" key="4">
    <source>
        <dbReference type="Proteomes" id="UP000036923"/>
    </source>
</evidence>
<comment type="caution">
    <text evidence="3">The sequence shown here is derived from an EMBL/GenBank/DDBJ whole genome shotgun (WGS) entry which is preliminary data.</text>
</comment>
<feature type="transmembrane region" description="Helical" evidence="1">
    <location>
        <begin position="128"/>
        <end position="149"/>
    </location>
</feature>
<feature type="transmembrane region" description="Helical" evidence="1">
    <location>
        <begin position="91"/>
        <end position="108"/>
    </location>
</feature>
<keyword evidence="1" id="KW-0812">Transmembrane</keyword>
<dbReference type="PANTHER" id="PTHR46663">
    <property type="entry name" value="DIGUANYLATE CYCLASE DGCT-RELATED"/>
    <property type="match status" value="1"/>
</dbReference>
<reference evidence="4" key="1">
    <citation type="submission" date="2015-07" db="EMBL/GenBank/DDBJ databases">
        <title>Near-Complete Genome Sequence of the Cellulolytic Bacterium Bacteroides (Pseudobacteroides) cellulosolvens ATCC 35603.</title>
        <authorList>
            <person name="Dassa B."/>
            <person name="Utturkar S.M."/>
            <person name="Klingeman D.M."/>
            <person name="Hurt R.A."/>
            <person name="Keller M."/>
            <person name="Xu J."/>
            <person name="Reddy Y.H.K."/>
            <person name="Borovok I."/>
            <person name="Grinberg I.R."/>
            <person name="Lamed R."/>
            <person name="Zhivin O."/>
            <person name="Bayer E.A."/>
            <person name="Brown S.D."/>
        </authorList>
    </citation>
    <scope>NUCLEOTIDE SEQUENCE [LARGE SCALE GENOMIC DNA]</scope>
    <source>
        <strain evidence="4">DSM 2933</strain>
    </source>
</reference>
<accession>A0A0L6JI80</accession>
<evidence type="ECO:0000259" key="2">
    <source>
        <dbReference type="PROSITE" id="PS50887"/>
    </source>
</evidence>
<gene>
    <name evidence="3" type="ORF">Bccel_0685</name>
</gene>
<keyword evidence="1" id="KW-1133">Transmembrane helix</keyword>
<evidence type="ECO:0000256" key="1">
    <source>
        <dbReference type="SAM" id="Phobius"/>
    </source>
</evidence>
<organism evidence="3 4">
    <name type="scientific">Pseudobacteroides cellulosolvens ATCC 35603 = DSM 2933</name>
    <dbReference type="NCBI Taxonomy" id="398512"/>
    <lineage>
        <taxon>Bacteria</taxon>
        <taxon>Bacillati</taxon>
        <taxon>Bacillota</taxon>
        <taxon>Clostridia</taxon>
        <taxon>Eubacteriales</taxon>
        <taxon>Oscillospiraceae</taxon>
        <taxon>Pseudobacteroides</taxon>
    </lineage>
</organism>
<evidence type="ECO:0000313" key="3">
    <source>
        <dbReference type="EMBL" id="KNY25425.1"/>
    </source>
</evidence>
<dbReference type="RefSeq" id="WP_081926992.1">
    <property type="nucleotide sequence ID" value="NZ_JQKC01000020.1"/>
</dbReference>
<dbReference type="InterPro" id="IPR052163">
    <property type="entry name" value="DGC-Regulatory_Protein"/>
</dbReference>
<name>A0A0L6JI80_9FIRM</name>
<feature type="transmembrane region" description="Helical" evidence="1">
    <location>
        <begin position="161"/>
        <end position="180"/>
    </location>
</feature>
<dbReference type="PROSITE" id="PS50887">
    <property type="entry name" value="GGDEF"/>
    <property type="match status" value="1"/>
</dbReference>
<dbReference type="Gene3D" id="3.30.70.270">
    <property type="match status" value="1"/>
</dbReference>
<feature type="transmembrane region" description="Helical" evidence="1">
    <location>
        <begin position="21"/>
        <end position="39"/>
    </location>
</feature>
<dbReference type="EMBL" id="LGTC01000001">
    <property type="protein sequence ID" value="KNY25425.1"/>
    <property type="molecule type" value="Genomic_DNA"/>
</dbReference>
<feature type="transmembrane region" description="Helical" evidence="1">
    <location>
        <begin position="59"/>
        <end position="79"/>
    </location>
</feature>
<dbReference type="InterPro" id="IPR043128">
    <property type="entry name" value="Rev_trsase/Diguanyl_cyclase"/>
</dbReference>
<dbReference type="InterPro" id="IPR029787">
    <property type="entry name" value="Nucleotide_cyclase"/>
</dbReference>
<protein>
    <submittedName>
        <fullName evidence="3">Diguanylate cyclase</fullName>
    </submittedName>
</protein>
<dbReference type="SMART" id="SM00267">
    <property type="entry name" value="GGDEF"/>
    <property type="match status" value="1"/>
</dbReference>
<feature type="transmembrane region" description="Helical" evidence="1">
    <location>
        <begin position="339"/>
        <end position="360"/>
    </location>
</feature>
<dbReference type="NCBIfam" id="TIGR00254">
    <property type="entry name" value="GGDEF"/>
    <property type="match status" value="1"/>
</dbReference>
<feature type="domain" description="GGDEF" evidence="2">
    <location>
        <begin position="468"/>
        <end position="604"/>
    </location>
</feature>
<dbReference type="InterPro" id="IPR000160">
    <property type="entry name" value="GGDEF_dom"/>
</dbReference>
<dbReference type="Pfam" id="PF00990">
    <property type="entry name" value="GGDEF"/>
    <property type="match status" value="1"/>
</dbReference>